<dbReference type="Pfam" id="PF18117">
    <property type="entry name" value="EDS1_EP"/>
    <property type="match status" value="1"/>
</dbReference>
<evidence type="ECO:0000256" key="1">
    <source>
        <dbReference type="ARBA" id="ARBA00004123"/>
    </source>
</evidence>
<dbReference type="GO" id="GO:0005737">
    <property type="term" value="C:cytoplasm"/>
    <property type="evidence" value="ECO:0007669"/>
    <property type="project" value="UniProtKB-SubCell"/>
</dbReference>
<evidence type="ECO:0000256" key="2">
    <source>
        <dbReference type="ARBA" id="ARBA00004496"/>
    </source>
</evidence>
<protein>
    <submittedName>
        <fullName evidence="9">Lipase, class 3</fullName>
    </submittedName>
</protein>
<dbReference type="PANTHER" id="PTHR47090">
    <property type="entry name" value="PROTEIN EDS1-RELATED"/>
    <property type="match status" value="1"/>
</dbReference>
<sequence length="627" mass="71488">MDSHGLTPGLTQRACSIAMKAHKSTEKPYLVESCPTSSSDIFFSFPGSWSVPDWFTRPPFGEIKIDRSQFLSHKGVATSLRSIGRDELARVNEGFLKRLELILNNSSLQTEVEKAIADKKRIVFTGHSFAGGIAMLATVWYLEHYFKKSEETGMSPLCVTFGSPLVADFILNQALSREKWSNCFIHFVMRYDIVPRVLLAPLSSMERDLQQILHLFNQKAINPSLGLESIREEASRLYKTVMRHASAVASHAASQLMKNTNPILETVASFIEISPYRPCGTFVFCIGDGKLVELRNADAILQLLFYSSQLCSENELDEVVERSLNSHFSYASELEERLSIGNAVYLDNLQGLPLSTVDENIAINMKKINMALNDLGLSTRAKLCLRAAGEQEKQKLSNQQRVDAKKKDIEDGLAMLEEYKTKSAVCNVGYYDAFKISKDEDDFKANVKRLELTGIWDEIVEMLNKNELPEGFESQREWVELATRYRRIVEPLDVANYYRHAKNEDTGPYMDKGRPKRYRYTQRWREHALRMPIGSSSESCFWAEVEELQLHTSTGLGAFDDVRERILNLEKQLEEWSRGGHISKDVFLEGSTFTKWWITLPHQHKSLSCLNHLIKHSTTYYLTTARN</sequence>
<evidence type="ECO:0000256" key="3">
    <source>
        <dbReference type="ARBA" id="ARBA00022490"/>
    </source>
</evidence>
<evidence type="ECO:0000256" key="6">
    <source>
        <dbReference type="ARBA" id="ARBA00023242"/>
    </source>
</evidence>
<evidence type="ECO:0000256" key="5">
    <source>
        <dbReference type="ARBA" id="ARBA00022821"/>
    </source>
</evidence>
<dbReference type="InterPro" id="IPR044214">
    <property type="entry name" value="EDS1-like"/>
</dbReference>
<dbReference type="Proteomes" id="UP000187203">
    <property type="component" value="Unassembled WGS sequence"/>
</dbReference>
<keyword evidence="6" id="KW-0539">Nucleus</keyword>
<feature type="domain" description="EDS1 EP" evidence="8">
    <location>
        <begin position="415"/>
        <end position="611"/>
    </location>
</feature>
<accession>A0A1R3KQF1</accession>
<dbReference type="SUPFAM" id="SSF53474">
    <property type="entry name" value="alpha/beta-Hydrolases"/>
    <property type="match status" value="1"/>
</dbReference>
<comment type="subcellular location">
    <subcellularLocation>
        <location evidence="2">Cytoplasm</location>
    </subcellularLocation>
    <subcellularLocation>
        <location evidence="1">Nucleus</location>
    </subcellularLocation>
</comment>
<dbReference type="Gene3D" id="3.40.50.1820">
    <property type="entry name" value="alpha/beta hydrolase"/>
    <property type="match status" value="1"/>
</dbReference>
<dbReference type="AlphaFoldDB" id="A0A1R3KQF1"/>
<reference evidence="10" key="1">
    <citation type="submission" date="2013-09" db="EMBL/GenBank/DDBJ databases">
        <title>Corchorus olitorius genome sequencing.</title>
        <authorList>
            <person name="Alam M."/>
            <person name="Haque M.S."/>
            <person name="Islam M.S."/>
            <person name="Emdad E.M."/>
            <person name="Islam M.M."/>
            <person name="Ahmed B."/>
            <person name="Halim A."/>
            <person name="Hossen Q.M.M."/>
            <person name="Hossain M.Z."/>
            <person name="Ahmed R."/>
            <person name="Khan M.M."/>
            <person name="Islam R."/>
            <person name="Rashid M.M."/>
            <person name="Khan S.A."/>
            <person name="Rahman M.S."/>
            <person name="Alam M."/>
            <person name="Yahiya A.S."/>
            <person name="Khan M.S."/>
            <person name="Azam M.S."/>
            <person name="Haque T."/>
            <person name="Lashkar M.Z.H."/>
            <person name="Akhand A.I."/>
            <person name="Morshed G."/>
            <person name="Roy S."/>
            <person name="Uddin K.S."/>
            <person name="Rabeya T."/>
            <person name="Hossain A.S."/>
            <person name="Chowdhury A."/>
            <person name="Snigdha A.R."/>
            <person name="Mortoza M.S."/>
            <person name="Matin S.A."/>
            <person name="Hoque S.M.E."/>
            <person name="Islam M.K."/>
            <person name="Roy D.K."/>
            <person name="Haider R."/>
            <person name="Moosa M.M."/>
            <person name="Elias S.M."/>
            <person name="Hasan A.M."/>
            <person name="Jahan S."/>
            <person name="Shafiuddin M."/>
            <person name="Mahmood N."/>
            <person name="Shommy N.S."/>
        </authorList>
    </citation>
    <scope>NUCLEOTIDE SEQUENCE [LARGE SCALE GENOMIC DNA]</scope>
    <source>
        <strain evidence="10">cv. O-4</strain>
    </source>
</reference>
<dbReference type="GO" id="GO:0006629">
    <property type="term" value="P:lipid metabolic process"/>
    <property type="evidence" value="ECO:0007669"/>
    <property type="project" value="InterPro"/>
</dbReference>
<dbReference type="ESTHER" id="9rosi-a0a1r3kqf1">
    <property type="family name" value="Plant_lipase_EDS1-like"/>
</dbReference>
<feature type="domain" description="Fungal lipase-type" evidence="7">
    <location>
        <begin position="79"/>
        <end position="198"/>
    </location>
</feature>
<dbReference type="GO" id="GO:0016787">
    <property type="term" value="F:hydrolase activity"/>
    <property type="evidence" value="ECO:0007669"/>
    <property type="project" value="UniProtKB-KW"/>
</dbReference>
<evidence type="ECO:0000259" key="8">
    <source>
        <dbReference type="Pfam" id="PF18117"/>
    </source>
</evidence>
<evidence type="ECO:0000256" key="4">
    <source>
        <dbReference type="ARBA" id="ARBA00022801"/>
    </source>
</evidence>
<dbReference type="GO" id="GO:0006952">
    <property type="term" value="P:defense response"/>
    <property type="evidence" value="ECO:0007669"/>
    <property type="project" value="UniProtKB-KW"/>
</dbReference>
<proteinExistence type="predicted"/>
<evidence type="ECO:0000313" key="9">
    <source>
        <dbReference type="EMBL" id="OMP09284.1"/>
    </source>
</evidence>
<dbReference type="STRING" id="93759.A0A1R3KQF1"/>
<keyword evidence="10" id="KW-1185">Reference proteome</keyword>
<evidence type="ECO:0000259" key="7">
    <source>
        <dbReference type="Pfam" id="PF01764"/>
    </source>
</evidence>
<dbReference type="InterPro" id="IPR041266">
    <property type="entry name" value="EDS1_EP"/>
</dbReference>
<dbReference type="PANTHER" id="PTHR47090:SF2">
    <property type="entry name" value="PROTEIN EDS1-RELATED"/>
    <property type="match status" value="1"/>
</dbReference>
<dbReference type="InterPro" id="IPR029058">
    <property type="entry name" value="AB_hydrolase_fold"/>
</dbReference>
<dbReference type="GO" id="GO:0005634">
    <property type="term" value="C:nucleus"/>
    <property type="evidence" value="ECO:0007669"/>
    <property type="project" value="UniProtKB-SubCell"/>
</dbReference>
<dbReference type="OrthoDB" id="426718at2759"/>
<comment type="caution">
    <text evidence="9">The sequence shown here is derived from an EMBL/GenBank/DDBJ whole genome shotgun (WGS) entry which is preliminary data.</text>
</comment>
<name>A0A1R3KQF1_9ROSI</name>
<dbReference type="EMBL" id="AWUE01012389">
    <property type="protein sequence ID" value="OMP09284.1"/>
    <property type="molecule type" value="Genomic_DNA"/>
</dbReference>
<dbReference type="Pfam" id="PF01764">
    <property type="entry name" value="Lipase_3"/>
    <property type="match status" value="1"/>
</dbReference>
<keyword evidence="4" id="KW-0378">Hydrolase</keyword>
<dbReference type="InterPro" id="IPR002921">
    <property type="entry name" value="Fungal_lipase-type"/>
</dbReference>
<evidence type="ECO:0000313" key="10">
    <source>
        <dbReference type="Proteomes" id="UP000187203"/>
    </source>
</evidence>
<keyword evidence="5" id="KW-0611">Plant defense</keyword>
<organism evidence="9 10">
    <name type="scientific">Corchorus olitorius</name>
    <dbReference type="NCBI Taxonomy" id="93759"/>
    <lineage>
        <taxon>Eukaryota</taxon>
        <taxon>Viridiplantae</taxon>
        <taxon>Streptophyta</taxon>
        <taxon>Embryophyta</taxon>
        <taxon>Tracheophyta</taxon>
        <taxon>Spermatophyta</taxon>
        <taxon>Magnoliopsida</taxon>
        <taxon>eudicotyledons</taxon>
        <taxon>Gunneridae</taxon>
        <taxon>Pentapetalae</taxon>
        <taxon>rosids</taxon>
        <taxon>malvids</taxon>
        <taxon>Malvales</taxon>
        <taxon>Malvaceae</taxon>
        <taxon>Grewioideae</taxon>
        <taxon>Apeibeae</taxon>
        <taxon>Corchorus</taxon>
    </lineage>
</organism>
<gene>
    <name evidence="9" type="ORF">COLO4_05626</name>
</gene>
<keyword evidence="3" id="KW-0963">Cytoplasm</keyword>